<feature type="compositionally biased region" description="Polar residues" evidence="1">
    <location>
        <begin position="1"/>
        <end position="39"/>
    </location>
</feature>
<gene>
    <name evidence="3" type="ORF">ACFQNG_11175</name>
</gene>
<organism evidence="3 4">
    <name type="scientific">Laceyella putida</name>
    <dbReference type="NCBI Taxonomy" id="110101"/>
    <lineage>
        <taxon>Bacteria</taxon>
        <taxon>Bacillati</taxon>
        <taxon>Bacillota</taxon>
        <taxon>Bacilli</taxon>
        <taxon>Bacillales</taxon>
        <taxon>Thermoactinomycetaceae</taxon>
        <taxon>Laceyella</taxon>
    </lineage>
</organism>
<evidence type="ECO:0000256" key="1">
    <source>
        <dbReference type="SAM" id="MobiDB-lite"/>
    </source>
</evidence>
<sequence>MEYKPTTESQTTEQMSDGTESTDVFPESKSTSDMPTIQIRTVVRRIAKTMAQDDQAEPTEEKKNEPIPESVGEKEPVVDKEEMQDAKEEPQPAVASGMTKRRVTGSHLRLDPVQVREATQSPSDARRSRTYTTGSFAALSPEEYQQVLHRKRNRPIFFWRVAGIACGLLMLIGGGVYAIQSAHEENPALVTQVKKQDKKQHLVPVDDSLSKGKWIGLMKEKDPSFTFPYEEQTTVDEAGDKQDVALAKPNDDLQADEPDHQQGSGADQGNQVRPKPTPHRPTTDPTQKPPREPDGDKKPGSIFPPILKPSDKDNDEAERENPNQGKEDRSDQGRHDRDNLFDRVGDALDDLIDHVFKMSAMFDRSETETDVL</sequence>
<keyword evidence="2" id="KW-0812">Transmembrane</keyword>
<feature type="compositionally biased region" description="Basic and acidic residues" evidence="1">
    <location>
        <begin position="319"/>
        <end position="341"/>
    </location>
</feature>
<dbReference type="Proteomes" id="UP001596500">
    <property type="component" value="Unassembled WGS sequence"/>
</dbReference>
<feature type="region of interest" description="Disordered" evidence="1">
    <location>
        <begin position="1"/>
        <end position="107"/>
    </location>
</feature>
<reference evidence="4" key="1">
    <citation type="journal article" date="2019" name="Int. J. Syst. Evol. Microbiol.">
        <title>The Global Catalogue of Microorganisms (GCM) 10K type strain sequencing project: providing services to taxonomists for standard genome sequencing and annotation.</title>
        <authorList>
            <consortium name="The Broad Institute Genomics Platform"/>
            <consortium name="The Broad Institute Genome Sequencing Center for Infectious Disease"/>
            <person name="Wu L."/>
            <person name="Ma J."/>
        </authorList>
    </citation>
    <scope>NUCLEOTIDE SEQUENCE [LARGE SCALE GENOMIC DNA]</scope>
    <source>
        <strain evidence="4">CGMCC 1.12942</strain>
    </source>
</reference>
<feature type="transmembrane region" description="Helical" evidence="2">
    <location>
        <begin position="157"/>
        <end position="179"/>
    </location>
</feature>
<keyword evidence="2" id="KW-0472">Membrane</keyword>
<feature type="compositionally biased region" description="Basic and acidic residues" evidence="1">
    <location>
        <begin position="289"/>
        <end position="299"/>
    </location>
</feature>
<feature type="compositionally biased region" description="Basic and acidic residues" evidence="1">
    <location>
        <begin position="59"/>
        <end position="90"/>
    </location>
</feature>
<proteinExistence type="predicted"/>
<evidence type="ECO:0000256" key="2">
    <source>
        <dbReference type="SAM" id="Phobius"/>
    </source>
</evidence>
<name>A0ABW2RL19_9BACL</name>
<dbReference type="EMBL" id="JBHTBW010000032">
    <property type="protein sequence ID" value="MFC7441674.1"/>
    <property type="molecule type" value="Genomic_DNA"/>
</dbReference>
<keyword evidence="4" id="KW-1185">Reference proteome</keyword>
<evidence type="ECO:0000313" key="3">
    <source>
        <dbReference type="EMBL" id="MFC7441674.1"/>
    </source>
</evidence>
<feature type="compositionally biased region" description="Polar residues" evidence="1">
    <location>
        <begin position="261"/>
        <end position="271"/>
    </location>
</feature>
<protein>
    <submittedName>
        <fullName evidence="3">Uncharacterized protein</fullName>
    </submittedName>
</protein>
<accession>A0ABW2RL19</accession>
<evidence type="ECO:0000313" key="4">
    <source>
        <dbReference type="Proteomes" id="UP001596500"/>
    </source>
</evidence>
<dbReference type="RefSeq" id="WP_379865023.1">
    <property type="nucleotide sequence ID" value="NZ_JBHTBW010000032.1"/>
</dbReference>
<feature type="region of interest" description="Disordered" evidence="1">
    <location>
        <begin position="251"/>
        <end position="341"/>
    </location>
</feature>
<keyword evidence="2" id="KW-1133">Transmembrane helix</keyword>
<feature type="region of interest" description="Disordered" evidence="1">
    <location>
        <begin position="114"/>
        <end position="133"/>
    </location>
</feature>
<comment type="caution">
    <text evidence="3">The sequence shown here is derived from an EMBL/GenBank/DDBJ whole genome shotgun (WGS) entry which is preliminary data.</text>
</comment>